<protein>
    <submittedName>
        <fullName evidence="1">DUF3383 domain-containing protein</fullName>
    </submittedName>
</protein>
<organism evidence="1 2">
    <name type="scientific">Megamonas funiformis</name>
    <dbReference type="NCBI Taxonomy" id="437897"/>
    <lineage>
        <taxon>Bacteria</taxon>
        <taxon>Bacillati</taxon>
        <taxon>Bacillota</taxon>
        <taxon>Negativicutes</taxon>
        <taxon>Selenomonadales</taxon>
        <taxon>Selenomonadaceae</taxon>
        <taxon>Megamonas</taxon>
    </lineage>
</organism>
<accession>A0AAW4U5J1</accession>
<reference evidence="1" key="1">
    <citation type="submission" date="2021-10" db="EMBL/GenBank/DDBJ databases">
        <title>Collection of gut derived symbiotic bacterial strains cultured from healthy donors.</title>
        <authorList>
            <person name="Lin H."/>
            <person name="Littmann E."/>
            <person name="Claire K."/>
            <person name="Pamer E."/>
        </authorList>
    </citation>
    <scope>NUCLEOTIDE SEQUENCE</scope>
    <source>
        <strain evidence="1">MSK.7.16</strain>
    </source>
</reference>
<name>A0AAW4U5J1_9FIRM</name>
<dbReference type="EMBL" id="JAJCGD010000014">
    <property type="protein sequence ID" value="MCB6828367.1"/>
    <property type="molecule type" value="Genomic_DNA"/>
</dbReference>
<sequence>MANLDRIVNVQISLNTTGISKEGFSTLLIVGEHLNTLSRVTTYTNVDSMLEDGFKATDKLYLAAADAFSQIPRPNIVKIGRRQVDEINISVSDVKDNTKYKITLETKKGKQDYEYSSSSEASATTIIEGLQTLMNAHEEITVTAESEKLKLETKEKGTAFTVSLSSNLSCEPILATETLSETMAAIVASDNDFYGIALVSREKSDILALAQWTETHTKLFGCVVNEKEATDSEIDTDIGSLLKSNNYYRTFWLYHTNDDDFPECALFARCFAINPGGETWANKKLAGVIADNLTETEYLAITNKNGNTFENFRNVAITQNGKTSAGEWIDVIRFRDWLQEEIMVNVFNVLINRDKIPFTDGGIGIIEAQINSALKLGQQRGGITPDEYDEDGNINKGYVINVPLASNISANTKAQRLLEDVTFTARLAGAIHAINISGSLTYENLIEKTNQ</sequence>
<gene>
    <name evidence="1" type="ORF">LIY65_06620</name>
</gene>
<comment type="caution">
    <text evidence="1">The sequence shown here is derived from an EMBL/GenBank/DDBJ whole genome shotgun (WGS) entry which is preliminary data.</text>
</comment>
<dbReference type="InterPro" id="IPR021808">
    <property type="entry name" value="DUF3383"/>
</dbReference>
<evidence type="ECO:0000313" key="1">
    <source>
        <dbReference type="EMBL" id="MCB6828367.1"/>
    </source>
</evidence>
<dbReference type="GeneID" id="62778547"/>
<dbReference type="Pfam" id="PF11863">
    <property type="entry name" value="DUF3383"/>
    <property type="match status" value="1"/>
</dbReference>
<evidence type="ECO:0000313" key="2">
    <source>
        <dbReference type="Proteomes" id="UP001198190"/>
    </source>
</evidence>
<dbReference type="RefSeq" id="WP_008537998.1">
    <property type="nucleotide sequence ID" value="NZ_CAUDDH010000007.1"/>
</dbReference>
<proteinExistence type="predicted"/>
<dbReference type="Proteomes" id="UP001198190">
    <property type="component" value="Unassembled WGS sequence"/>
</dbReference>
<dbReference type="AlphaFoldDB" id="A0AAW4U5J1"/>